<accession>A0A3B6VJG4</accession>
<feature type="compositionally biased region" description="Basic and acidic residues" evidence="1">
    <location>
        <begin position="416"/>
        <end position="440"/>
    </location>
</feature>
<protein>
    <submittedName>
        <fullName evidence="2">Putative phage portal protein, HK97 family</fullName>
    </submittedName>
</protein>
<evidence type="ECO:0000256" key="1">
    <source>
        <dbReference type="SAM" id="MobiDB-lite"/>
    </source>
</evidence>
<feature type="compositionally biased region" description="Acidic residues" evidence="1">
    <location>
        <begin position="397"/>
        <end position="413"/>
    </location>
</feature>
<organism evidence="2 3">
    <name type="scientific">Brachyspira pilosicoli P43/6/78</name>
    <dbReference type="NCBI Taxonomy" id="1042417"/>
    <lineage>
        <taxon>Bacteria</taxon>
        <taxon>Pseudomonadati</taxon>
        <taxon>Spirochaetota</taxon>
        <taxon>Spirochaetia</taxon>
        <taxon>Brachyspirales</taxon>
        <taxon>Brachyspiraceae</taxon>
        <taxon>Brachyspira</taxon>
    </lineage>
</organism>
<dbReference type="RefSeq" id="WP_015274200.1">
    <property type="nucleotide sequence ID" value="NC_019908.1"/>
</dbReference>
<dbReference type="KEGG" id="bpip:BPP43_03915"/>
<sequence>MAVFKKISNTITKWLFPDFSHFNGSNFLSIQNDKTLSAVNPNTALTFSTVFACVRVIAESIATLPLFVYEKNGNNKTKAINHPLYSLLHDAPNDECTSVSFIESLITQILLQGNGFVEVVKDNFNRVTELYLIDSNKIKVYRDSSGNKMFEYYDDGQIITMSSAQVMHIAGLGWNGIIGYSPIGMMRKQITTGLYQDNFALNFFSNGVKKVPIITHPNKLSKEAKNNLKESFREAWDKGIVVLEEGMKVEPVTMNLSDAQFLESRRFSVEEICRVFRVPPHLIGDLSRSTNNNIEHQSIEFVTHTIRPWCVRIEKALNSYLLSSSERKKYYIEFNLDGLLRGDTLTRQQANQIKFNNGVLSRNEWRQMENLNEVSDEYGDKYFISQQSRLIEDIEGAISEDDTYEPISEDDTYEPINKEDSNINDKNKKIEKDNKDASKQ</sequence>
<gene>
    <name evidence="2" type="ORF">BPP43_03915</name>
</gene>
<dbReference type="Proteomes" id="UP000010793">
    <property type="component" value="Chromosome"/>
</dbReference>
<dbReference type="NCBIfam" id="TIGR01537">
    <property type="entry name" value="portal_HK97"/>
    <property type="match status" value="1"/>
</dbReference>
<name>A0A3B6VJG4_BRAPL</name>
<proteinExistence type="predicted"/>
<dbReference type="EMBL" id="CP002873">
    <property type="protein sequence ID" value="AGA66073.1"/>
    <property type="molecule type" value="Genomic_DNA"/>
</dbReference>
<dbReference type="InterPro" id="IPR006427">
    <property type="entry name" value="Portal_HK97"/>
</dbReference>
<dbReference type="Gene3D" id="1.20.1270.210">
    <property type="match status" value="1"/>
</dbReference>
<dbReference type="AlphaFoldDB" id="A0A3B6VJG4"/>
<dbReference type="Pfam" id="PF04860">
    <property type="entry name" value="Phage_portal"/>
    <property type="match status" value="1"/>
</dbReference>
<keyword evidence="3" id="KW-1185">Reference proteome</keyword>
<evidence type="ECO:0000313" key="3">
    <source>
        <dbReference type="Proteomes" id="UP000010793"/>
    </source>
</evidence>
<evidence type="ECO:0000313" key="2">
    <source>
        <dbReference type="EMBL" id="AGA66073.1"/>
    </source>
</evidence>
<dbReference type="Gene3D" id="3.40.140.120">
    <property type="match status" value="1"/>
</dbReference>
<dbReference type="InterPro" id="IPR006944">
    <property type="entry name" value="Phage/GTA_portal"/>
</dbReference>
<reference evidence="2 3" key="1">
    <citation type="journal article" date="2013" name="Genome Announc.">
        <title>Complete Genome Sequence of the Porcine Strain Brachyspira pilosicoli P43/6/78(T.).</title>
        <authorList>
            <person name="Lin C."/>
            <person name="den Bakker H.C."/>
            <person name="Suzuki H."/>
            <person name="Lefebure T."/>
            <person name="Ponnala L."/>
            <person name="Sun Q."/>
            <person name="Stanhope M.J."/>
            <person name="Wiedmann M."/>
            <person name="Duhamel G.E."/>
        </authorList>
    </citation>
    <scope>NUCLEOTIDE SEQUENCE [LARGE SCALE GENOMIC DNA]</scope>
    <source>
        <strain evidence="2 3">P43/6/78</strain>
    </source>
</reference>
<dbReference type="Gene3D" id="3.30.1120.70">
    <property type="match status" value="1"/>
</dbReference>
<feature type="region of interest" description="Disordered" evidence="1">
    <location>
        <begin position="397"/>
        <end position="440"/>
    </location>
</feature>